<feature type="signal peptide" evidence="1">
    <location>
        <begin position="1"/>
        <end position="22"/>
    </location>
</feature>
<evidence type="ECO:0000256" key="1">
    <source>
        <dbReference type="SAM" id="SignalP"/>
    </source>
</evidence>
<feature type="chain" id="PRO_5046184217" evidence="1">
    <location>
        <begin position="23"/>
        <end position="73"/>
    </location>
</feature>
<sequence length="73" mass="7949">MDIRCLAIVAILMLPCSCYAVASLKIQSTTSEDDLNSFKVWNSDNHSSFSVYFSEDLENVASQAIPQGVSALC</sequence>
<protein>
    <submittedName>
        <fullName evidence="2">Uncharacterized protein</fullName>
    </submittedName>
</protein>
<proteinExistence type="predicted"/>
<keyword evidence="1" id="KW-0732">Signal</keyword>
<reference evidence="3" key="1">
    <citation type="journal article" date="2019" name="Int. J. Syst. Evol. Microbiol.">
        <title>The Global Catalogue of Microorganisms (GCM) 10K type strain sequencing project: providing services to taxonomists for standard genome sequencing and annotation.</title>
        <authorList>
            <consortium name="The Broad Institute Genomics Platform"/>
            <consortium name="The Broad Institute Genome Sequencing Center for Infectious Disease"/>
            <person name="Wu L."/>
            <person name="Ma J."/>
        </authorList>
    </citation>
    <scope>NUCLEOTIDE SEQUENCE [LARGE SCALE GENOMIC DNA]</scope>
    <source>
        <strain evidence="3">JCM 13378</strain>
    </source>
</reference>
<name>A0ABP3GF34_9ALTE</name>
<comment type="caution">
    <text evidence="2">The sequence shown here is derived from an EMBL/GenBank/DDBJ whole genome shotgun (WGS) entry which is preliminary data.</text>
</comment>
<accession>A0ABP3GF34</accession>
<dbReference type="EMBL" id="BAAAEI010000005">
    <property type="protein sequence ID" value="GAA0343976.1"/>
    <property type="molecule type" value="Genomic_DNA"/>
</dbReference>
<organism evidence="2 3">
    <name type="scientific">Bowmanella denitrificans</name>
    <dbReference type="NCBI Taxonomy" id="366582"/>
    <lineage>
        <taxon>Bacteria</taxon>
        <taxon>Pseudomonadati</taxon>
        <taxon>Pseudomonadota</taxon>
        <taxon>Gammaproteobacteria</taxon>
        <taxon>Alteromonadales</taxon>
        <taxon>Alteromonadaceae</taxon>
        <taxon>Bowmanella</taxon>
    </lineage>
</organism>
<evidence type="ECO:0000313" key="3">
    <source>
        <dbReference type="Proteomes" id="UP001501757"/>
    </source>
</evidence>
<dbReference type="Proteomes" id="UP001501757">
    <property type="component" value="Unassembled WGS sequence"/>
</dbReference>
<keyword evidence="3" id="KW-1185">Reference proteome</keyword>
<gene>
    <name evidence="2" type="ORF">GCM10009092_05650</name>
</gene>
<evidence type="ECO:0000313" key="2">
    <source>
        <dbReference type="EMBL" id="GAA0343976.1"/>
    </source>
</evidence>